<dbReference type="Pfam" id="PF12392">
    <property type="entry name" value="DUF3656"/>
    <property type="match status" value="1"/>
</dbReference>
<dbReference type="Proteomes" id="UP000599024">
    <property type="component" value="Unassembled WGS sequence"/>
</dbReference>
<organism evidence="3 4">
    <name type="scientific">Candidatus Desulfatifera sulfidica</name>
    <dbReference type="NCBI Taxonomy" id="2841691"/>
    <lineage>
        <taxon>Bacteria</taxon>
        <taxon>Pseudomonadati</taxon>
        <taxon>Thermodesulfobacteriota</taxon>
        <taxon>Desulfobulbia</taxon>
        <taxon>Desulfobulbales</taxon>
        <taxon>Desulfobulbaceae</taxon>
        <taxon>Candidatus Desulfatifera</taxon>
    </lineage>
</organism>
<sequence>MPAHTPQHLELLAPAGSVEAFFAAMEHGADAVYCGLDVFSARAKARNFTLQEMERLTAYAHQNGRRLYVTLNTLIKEAELPQLLEVLAGLAACRIDGIIIQDFGVWRLARDHFPELPLHASTQMVIHNAAGARMLEEIGFTRAVLARELSIAEISDIRCSSTIELEHFIHGALCYSMSGLCLFSSFLDGRSGNRGRCAQPCRRRYLSRKKPGFYFSTSDLSAIDLIPELAEAGVMSFKIEGRMKNAEYVAAVVSAYRKVIDAPPRDRKQATSEARERLSQSFGRPETSGFLRGNVPAGIAQPQRKGGIGQEMGKVEQVQGSTITFTTSERLHVGDKLRIQPQNDLAGTSFTVKELFRNRKPSKRAEPGATVRIPTPFKGLFELDDLIYKVAGGRLFTLSEEACRRRLAAAQPATSVVELSIHCSTSLEITGSAVGITFKKDYPVELLSADHSPLTGKTLRQIFTKTGHPGLSLGKLTVGKLPSVVIKPSQLNAIRRDFYQQLADLIVQALQEQRQLQLDKATASLLPRQQPDQNAIPPAGLSVIIGHGQDLNLIDDPGIKQLILPLTPELLQATTKQERRLSQQRERLVWDIPPLIFPGEWDEYQKIIKQLLKQGYTRFRINNLGHFNLFNRQHNNHPHSPELLAGSWLYTLNSQAILALKELGIKEYSFSLEDDETNIASLLARKTGLNGALTVYSPVHLITSRIPMRSQRSGNILESESSGSIRLDFSSGLTVARTGEDYSLIGHLHDLQSKGLTNQVMDLSHVGVVSKRGREILQAAARDHILENTSTFNFERGLQ</sequence>
<dbReference type="InterPro" id="IPR051454">
    <property type="entry name" value="RNA/ubiquinone_mod_enzymes"/>
</dbReference>
<feature type="region of interest" description="Disordered" evidence="1">
    <location>
        <begin position="263"/>
        <end position="313"/>
    </location>
</feature>
<gene>
    <name evidence="3" type="ORF">H8E79_00055</name>
</gene>
<accession>A0A8J6N8D7</accession>
<evidence type="ECO:0000313" key="4">
    <source>
        <dbReference type="Proteomes" id="UP000599024"/>
    </source>
</evidence>
<evidence type="ECO:0000256" key="1">
    <source>
        <dbReference type="SAM" id="MobiDB-lite"/>
    </source>
</evidence>
<proteinExistence type="predicted"/>
<dbReference type="PANTHER" id="PTHR30217:SF10">
    <property type="entry name" value="23S RRNA 5-HYDROXYCYTIDINE C2501 SYNTHASE"/>
    <property type="match status" value="1"/>
</dbReference>
<feature type="domain" description="Peptidase U32 collagenase" evidence="2">
    <location>
        <begin position="403"/>
        <end position="506"/>
    </location>
</feature>
<evidence type="ECO:0000313" key="3">
    <source>
        <dbReference type="EMBL" id="MBC8207552.1"/>
    </source>
</evidence>
<name>A0A8J6N8D7_9BACT</name>
<dbReference type="AlphaFoldDB" id="A0A8J6N8D7"/>
<evidence type="ECO:0000259" key="2">
    <source>
        <dbReference type="Pfam" id="PF12392"/>
    </source>
</evidence>
<dbReference type="PANTHER" id="PTHR30217">
    <property type="entry name" value="PEPTIDASE U32 FAMILY"/>
    <property type="match status" value="1"/>
</dbReference>
<comment type="caution">
    <text evidence="3">The sequence shown here is derived from an EMBL/GenBank/DDBJ whole genome shotgun (WGS) entry which is preliminary data.</text>
</comment>
<dbReference type="EMBL" id="JACNLK010000003">
    <property type="protein sequence ID" value="MBC8207552.1"/>
    <property type="molecule type" value="Genomic_DNA"/>
</dbReference>
<dbReference type="InterPro" id="IPR001539">
    <property type="entry name" value="Peptidase_U32"/>
</dbReference>
<protein>
    <submittedName>
        <fullName evidence="3">DUF3656 domain-containing protein</fullName>
    </submittedName>
</protein>
<feature type="compositionally biased region" description="Basic and acidic residues" evidence="1">
    <location>
        <begin position="263"/>
        <end position="278"/>
    </location>
</feature>
<reference evidence="3 4" key="1">
    <citation type="submission" date="2020-08" db="EMBL/GenBank/DDBJ databases">
        <title>Bridging the membrane lipid divide: bacteria of the FCB group superphylum have the potential to synthesize archaeal ether lipids.</title>
        <authorList>
            <person name="Villanueva L."/>
            <person name="Von Meijenfeldt F.A.B."/>
            <person name="Westbye A.B."/>
            <person name="Yadav S."/>
            <person name="Hopmans E.C."/>
            <person name="Dutilh B.E."/>
            <person name="Sinninghe Damste J.S."/>
        </authorList>
    </citation>
    <scope>NUCLEOTIDE SEQUENCE [LARGE SCALE GENOMIC DNA]</scope>
    <source>
        <strain evidence="3">NIOZ-UU81</strain>
    </source>
</reference>
<dbReference type="InterPro" id="IPR020988">
    <property type="entry name" value="Pept_U32_collagenase"/>
</dbReference>
<dbReference type="Pfam" id="PF01136">
    <property type="entry name" value="Peptidase_U32"/>
    <property type="match status" value="1"/>
</dbReference>